<organism evidence="1">
    <name type="scientific">human gut metagenome</name>
    <dbReference type="NCBI Taxonomy" id="408170"/>
    <lineage>
        <taxon>unclassified sequences</taxon>
        <taxon>metagenomes</taxon>
        <taxon>organismal metagenomes</taxon>
    </lineage>
</organism>
<gene>
    <name evidence="1" type="ORF">OBE_15000</name>
</gene>
<protein>
    <submittedName>
        <fullName evidence="1">Protein containing Uncharacterized protein family UPF0102 domain protein</fullName>
    </submittedName>
</protein>
<dbReference type="GO" id="GO:0003676">
    <property type="term" value="F:nucleic acid binding"/>
    <property type="evidence" value="ECO:0007669"/>
    <property type="project" value="InterPro"/>
</dbReference>
<accession>K1S4U3</accession>
<dbReference type="SUPFAM" id="SSF52980">
    <property type="entry name" value="Restriction endonuclease-like"/>
    <property type="match status" value="1"/>
</dbReference>
<dbReference type="AlphaFoldDB" id="K1S4U3"/>
<evidence type="ECO:0000313" key="1">
    <source>
        <dbReference type="EMBL" id="EKC48765.1"/>
    </source>
</evidence>
<sequence length="52" mass="6181">KAEWKREYETTNWKIGEDLATKYLSSSGYRILERNYRGKQGEIDIIATEKIK</sequence>
<reference evidence="1" key="1">
    <citation type="journal article" date="2013" name="Environ. Microbiol.">
        <title>Microbiota from the distal guts of lean and obese adolescents exhibit partial functional redundancy besides clear differences in community structure.</title>
        <authorList>
            <person name="Ferrer M."/>
            <person name="Ruiz A."/>
            <person name="Lanza F."/>
            <person name="Haange S.B."/>
            <person name="Oberbach A."/>
            <person name="Till H."/>
            <person name="Bargiela R."/>
            <person name="Campoy C."/>
            <person name="Segura M.T."/>
            <person name="Richter M."/>
            <person name="von Bergen M."/>
            <person name="Seifert J."/>
            <person name="Suarez A."/>
        </authorList>
    </citation>
    <scope>NUCLEOTIDE SEQUENCE</scope>
</reference>
<dbReference type="Gene3D" id="3.40.1350.10">
    <property type="match status" value="1"/>
</dbReference>
<proteinExistence type="predicted"/>
<dbReference type="InterPro" id="IPR011856">
    <property type="entry name" value="tRNA_endonuc-like_dom_sf"/>
</dbReference>
<dbReference type="InterPro" id="IPR011335">
    <property type="entry name" value="Restrct_endonuc-II-like"/>
</dbReference>
<dbReference type="Pfam" id="PF02021">
    <property type="entry name" value="UPF0102"/>
    <property type="match status" value="1"/>
</dbReference>
<dbReference type="InterPro" id="IPR003509">
    <property type="entry name" value="UPF0102_YraN-like"/>
</dbReference>
<comment type="caution">
    <text evidence="1">The sequence shown here is derived from an EMBL/GenBank/DDBJ whole genome shotgun (WGS) entry which is preliminary data.</text>
</comment>
<feature type="non-terminal residue" evidence="1">
    <location>
        <position position="1"/>
    </location>
</feature>
<name>K1S4U3_9ZZZZ</name>
<dbReference type="EMBL" id="AJWZ01010336">
    <property type="protein sequence ID" value="EKC48765.1"/>
    <property type="molecule type" value="Genomic_DNA"/>
</dbReference>